<proteinExistence type="predicted"/>
<keyword evidence="3" id="KW-1185">Reference proteome</keyword>
<sequence length="113" mass="12535">MSSTPDVLDLPKAACDDVVVSSSSSRERHQLNDLGCFNYALMFVCLLLMLNNVGCCPVDMSTSLRVVSGYVYNPRRGHRLTKCTPTNGSSFFYSLPVYKLNPTAVVAVLFYFH</sequence>
<evidence type="ECO:0000313" key="3">
    <source>
        <dbReference type="Proteomes" id="UP001558632"/>
    </source>
</evidence>
<comment type="caution">
    <text evidence="2">The sequence shown here is derived from an EMBL/GenBank/DDBJ whole genome shotgun (WGS) entry which is preliminary data.</text>
</comment>
<keyword evidence="1" id="KW-0472">Membrane</keyword>
<organism evidence="2 3">
    <name type="scientific">Trichinella spiralis</name>
    <name type="common">Trichina worm</name>
    <dbReference type="NCBI Taxonomy" id="6334"/>
    <lineage>
        <taxon>Eukaryota</taxon>
        <taxon>Metazoa</taxon>
        <taxon>Ecdysozoa</taxon>
        <taxon>Nematoda</taxon>
        <taxon>Enoplea</taxon>
        <taxon>Dorylaimia</taxon>
        <taxon>Trichinellida</taxon>
        <taxon>Trichinellidae</taxon>
        <taxon>Trichinella</taxon>
    </lineage>
</organism>
<evidence type="ECO:0000313" key="2">
    <source>
        <dbReference type="EMBL" id="KAL1245074.1"/>
    </source>
</evidence>
<protein>
    <submittedName>
        <fullName evidence="2">NADH-quinone oxidoreductase subunit K</fullName>
    </submittedName>
</protein>
<dbReference type="EMBL" id="JBEUSY010000120">
    <property type="protein sequence ID" value="KAL1245074.1"/>
    <property type="molecule type" value="Genomic_DNA"/>
</dbReference>
<accession>A0ABR3KWR3</accession>
<gene>
    <name evidence="2" type="ORF">TSPI_07930</name>
</gene>
<evidence type="ECO:0000256" key="1">
    <source>
        <dbReference type="SAM" id="Phobius"/>
    </source>
</evidence>
<reference evidence="2 3" key="1">
    <citation type="submission" date="2024-07" db="EMBL/GenBank/DDBJ databases">
        <title>Enhanced genomic and transcriptomic resources for Trichinella pseudospiralis and T. spiralis underpin the discovery of pronounced molecular differences between stages and species.</title>
        <authorList>
            <person name="Pasi K.K."/>
            <person name="La Rosa G."/>
            <person name="Gomez-Morales M.A."/>
            <person name="Tosini F."/>
            <person name="Sumanam S."/>
            <person name="Young N.D."/>
            <person name="Chang B.C."/>
            <person name="Robin G.B."/>
        </authorList>
    </citation>
    <scope>NUCLEOTIDE SEQUENCE [LARGE SCALE GENOMIC DNA]</scope>
    <source>
        <strain evidence="2">ISS534</strain>
    </source>
</reference>
<keyword evidence="1" id="KW-0812">Transmembrane</keyword>
<name>A0ABR3KWR3_TRISP</name>
<keyword evidence="1" id="KW-1133">Transmembrane helix</keyword>
<feature type="transmembrane region" description="Helical" evidence="1">
    <location>
        <begin position="31"/>
        <end position="50"/>
    </location>
</feature>
<dbReference type="Proteomes" id="UP001558632">
    <property type="component" value="Unassembled WGS sequence"/>
</dbReference>